<dbReference type="InterPro" id="IPR025245">
    <property type="entry name" value="DUF4197"/>
</dbReference>
<name>A0A1V4ARP5_9BACT</name>
<dbReference type="AlphaFoldDB" id="A0A1V4ARP5"/>
<evidence type="ECO:0000313" key="1">
    <source>
        <dbReference type="EMBL" id="OOP55775.1"/>
    </source>
</evidence>
<dbReference type="EMBL" id="AYTS01000117">
    <property type="protein sequence ID" value="OOP55775.1"/>
    <property type="molecule type" value="Genomic_DNA"/>
</dbReference>
<comment type="caution">
    <text evidence="1">The sequence shown here is derived from an EMBL/GenBank/DDBJ whole genome shotgun (WGS) entry which is preliminary data.</text>
</comment>
<accession>A0A1V4ARP5</accession>
<evidence type="ECO:0000313" key="2">
    <source>
        <dbReference type="Proteomes" id="UP000189681"/>
    </source>
</evidence>
<dbReference type="Pfam" id="PF13852">
    <property type="entry name" value="DUF4197"/>
    <property type="match status" value="1"/>
</dbReference>
<evidence type="ECO:0008006" key="3">
    <source>
        <dbReference type="Google" id="ProtNLM"/>
    </source>
</evidence>
<gene>
    <name evidence="1" type="ORF">AYP45_12810</name>
</gene>
<protein>
    <recommendedName>
        <fullName evidence="3">DUF4197 domain-containing protein</fullName>
    </recommendedName>
</protein>
<organism evidence="1 2">
    <name type="scientific">Candidatus Brocadia carolinensis</name>
    <dbReference type="NCBI Taxonomy" id="1004156"/>
    <lineage>
        <taxon>Bacteria</taxon>
        <taxon>Pseudomonadati</taxon>
        <taxon>Planctomycetota</taxon>
        <taxon>Candidatus Brocadiia</taxon>
        <taxon>Candidatus Brocadiales</taxon>
        <taxon>Candidatus Brocadiaceae</taxon>
        <taxon>Candidatus Brocadia</taxon>
    </lineage>
</organism>
<dbReference type="Proteomes" id="UP000189681">
    <property type="component" value="Unassembled WGS sequence"/>
</dbReference>
<proteinExistence type="predicted"/>
<dbReference type="STRING" id="1004156.AYP45_12810"/>
<reference evidence="1 2" key="1">
    <citation type="journal article" date="2017" name="Water Res.">
        <title>Discovery and metagenomic analysis of an anammox bacterial enrichment related to Candidatus "Brocadia caroliniensis" in a full-scale glycerol-fed nitritation-denitritation separate centrate treatment process.</title>
        <authorList>
            <person name="Park H."/>
            <person name="Brotto A.C."/>
            <person name="van Loosdrecht M.C."/>
            <person name="Chandran K."/>
        </authorList>
    </citation>
    <scope>NUCLEOTIDE SEQUENCE [LARGE SCALE GENOMIC DNA]</scope>
    <source>
        <strain evidence="1">26THWARD</strain>
    </source>
</reference>
<sequence length="240" mass="26467">MRKQYIVIMLTVILTTGTSYGGFFTDLFKKVGTADSKAKLDESTVTAGLKEALSIATDKTVTALSAPDGYFANKAVKILMPEKIQKVAETLGKFGFQKQVDDFVMSMNRAAEKATPVARGYFSDAIKQMTFKDAMKILDGGNTAATEFFKDKTYSKLYDSLKPSISHSMDQVGVVNYYKDMMGKFSSIPFMNAASVDLDDYVTNEALDGLFYTVGEEEKKIRKDPASRVTDLLKEVFGAN</sequence>